<feature type="compositionally biased region" description="Polar residues" evidence="1">
    <location>
        <begin position="169"/>
        <end position="183"/>
    </location>
</feature>
<dbReference type="AlphaFoldDB" id="A0A2A2K4K8"/>
<proteinExistence type="predicted"/>
<evidence type="ECO:0008006" key="4">
    <source>
        <dbReference type="Google" id="ProtNLM"/>
    </source>
</evidence>
<reference evidence="2 3" key="1">
    <citation type="journal article" date="2017" name="Curr. Biol.">
        <title>Genome architecture and evolution of a unichromosomal asexual nematode.</title>
        <authorList>
            <person name="Fradin H."/>
            <person name="Zegar C."/>
            <person name="Gutwein M."/>
            <person name="Lucas J."/>
            <person name="Kovtun M."/>
            <person name="Corcoran D."/>
            <person name="Baugh L.R."/>
            <person name="Kiontke K."/>
            <person name="Gunsalus K."/>
            <person name="Fitch D.H."/>
            <person name="Piano F."/>
        </authorList>
    </citation>
    <scope>NUCLEOTIDE SEQUENCE [LARGE SCALE GENOMIC DNA]</scope>
    <source>
        <strain evidence="2">PF1309</strain>
    </source>
</reference>
<gene>
    <name evidence="2" type="ORF">WR25_26000</name>
</gene>
<dbReference type="SUPFAM" id="SSF52540">
    <property type="entry name" value="P-loop containing nucleoside triphosphate hydrolases"/>
    <property type="match status" value="1"/>
</dbReference>
<dbReference type="InterPro" id="IPR027417">
    <property type="entry name" value="P-loop_NTPase"/>
</dbReference>
<accession>A0A2A2K4K8</accession>
<comment type="caution">
    <text evidence="2">The sequence shown here is derived from an EMBL/GenBank/DDBJ whole genome shotgun (WGS) entry which is preliminary data.</text>
</comment>
<dbReference type="Proteomes" id="UP000218231">
    <property type="component" value="Unassembled WGS sequence"/>
</dbReference>
<organism evidence="2 3">
    <name type="scientific">Diploscapter pachys</name>
    <dbReference type="NCBI Taxonomy" id="2018661"/>
    <lineage>
        <taxon>Eukaryota</taxon>
        <taxon>Metazoa</taxon>
        <taxon>Ecdysozoa</taxon>
        <taxon>Nematoda</taxon>
        <taxon>Chromadorea</taxon>
        <taxon>Rhabditida</taxon>
        <taxon>Rhabditina</taxon>
        <taxon>Rhabditomorpha</taxon>
        <taxon>Rhabditoidea</taxon>
        <taxon>Rhabditidae</taxon>
        <taxon>Diploscapter</taxon>
    </lineage>
</organism>
<sequence length="242" mass="26361">MVLANQLSQAAAVTVIDADPNRPFQSWERGGNAPTNLKIVADVDEENIIDKIEDAAENTPFVIVDLEGTASKIVVLAVSQADLVIIPTQGSQLDAEQAGRALKVIRQQEKMAPLARSQRPHSRGGCMMAERAPAFGDLGDFETRKPSQRADPRILDEIAEANGFPSRSARITDTESNPDSLTSRKPRRYTTGRNRQINVKASDATVALFYRIADELEQPLGAVLELALKALEAERGDKTDNT</sequence>
<feature type="region of interest" description="Disordered" evidence="1">
    <location>
        <begin position="161"/>
        <end position="194"/>
    </location>
</feature>
<name>A0A2A2K4K8_9BILA</name>
<dbReference type="Gene3D" id="3.40.50.300">
    <property type="entry name" value="P-loop containing nucleotide triphosphate hydrolases"/>
    <property type="match status" value="1"/>
</dbReference>
<keyword evidence="3" id="KW-1185">Reference proteome</keyword>
<dbReference type="EMBL" id="LIAE01009663">
    <property type="protein sequence ID" value="PAV68894.1"/>
    <property type="molecule type" value="Genomic_DNA"/>
</dbReference>
<protein>
    <recommendedName>
        <fullName evidence="4">CobQ/CobB/MinD/ParA nucleotide binding domain-containing protein</fullName>
    </recommendedName>
</protein>
<evidence type="ECO:0000313" key="2">
    <source>
        <dbReference type="EMBL" id="PAV68894.1"/>
    </source>
</evidence>
<evidence type="ECO:0000313" key="3">
    <source>
        <dbReference type="Proteomes" id="UP000218231"/>
    </source>
</evidence>
<evidence type="ECO:0000256" key="1">
    <source>
        <dbReference type="SAM" id="MobiDB-lite"/>
    </source>
</evidence>